<dbReference type="Proteomes" id="UP001148662">
    <property type="component" value="Unassembled WGS sequence"/>
</dbReference>
<accession>A0ACC1SB34</accession>
<protein>
    <submittedName>
        <fullName evidence="1">Uncharacterized protein</fullName>
    </submittedName>
</protein>
<sequence>MAPNSYPSNWPPRRTIPLPAFSVSYPWIKQMNAPMPSPAPQPAQLSTVYPYIAAGPSAIPFDMRKNPRKSNRDQFLQHHLYSLFSHPVKQVRLVSQDFPWPIDLKDDWIVCGRVWEVVYAELQKEITPIEWAMATDKQRAKILKAKQHREYKSGNNNLRPLRIDWLGETTMFAGLEKDEAFTGQLTMPGNKENMDTWVIRFTKRP</sequence>
<comment type="caution">
    <text evidence="1">The sequence shown here is derived from an EMBL/GenBank/DDBJ whole genome shotgun (WGS) entry which is preliminary data.</text>
</comment>
<keyword evidence="2" id="KW-1185">Reference proteome</keyword>
<proteinExistence type="predicted"/>
<reference evidence="1" key="1">
    <citation type="submission" date="2022-07" db="EMBL/GenBank/DDBJ databases">
        <title>Genome Sequence of Phlebia brevispora.</title>
        <authorList>
            <person name="Buettner E."/>
        </authorList>
    </citation>
    <scope>NUCLEOTIDE SEQUENCE</scope>
    <source>
        <strain evidence="1">MPL23</strain>
    </source>
</reference>
<dbReference type="EMBL" id="JANHOG010001506">
    <property type="protein sequence ID" value="KAJ3535952.1"/>
    <property type="molecule type" value="Genomic_DNA"/>
</dbReference>
<name>A0ACC1SB34_9APHY</name>
<evidence type="ECO:0000313" key="2">
    <source>
        <dbReference type="Proteomes" id="UP001148662"/>
    </source>
</evidence>
<evidence type="ECO:0000313" key="1">
    <source>
        <dbReference type="EMBL" id="KAJ3535952.1"/>
    </source>
</evidence>
<organism evidence="1 2">
    <name type="scientific">Phlebia brevispora</name>
    <dbReference type="NCBI Taxonomy" id="194682"/>
    <lineage>
        <taxon>Eukaryota</taxon>
        <taxon>Fungi</taxon>
        <taxon>Dikarya</taxon>
        <taxon>Basidiomycota</taxon>
        <taxon>Agaricomycotina</taxon>
        <taxon>Agaricomycetes</taxon>
        <taxon>Polyporales</taxon>
        <taxon>Meruliaceae</taxon>
        <taxon>Phlebia</taxon>
    </lineage>
</organism>
<gene>
    <name evidence="1" type="ORF">NM688_g6904</name>
</gene>